<evidence type="ECO:0000313" key="1">
    <source>
        <dbReference type="EMBL" id="CAG8440908.1"/>
    </source>
</evidence>
<accession>A0ACA9JX94</accession>
<proteinExistence type="predicted"/>
<dbReference type="EMBL" id="CAJVPT010000222">
    <property type="protein sequence ID" value="CAG8440908.1"/>
    <property type="molecule type" value="Genomic_DNA"/>
</dbReference>
<evidence type="ECO:0000313" key="2">
    <source>
        <dbReference type="Proteomes" id="UP000789525"/>
    </source>
</evidence>
<sequence length="66" mass="7038">MAKENSNGEGYCQRFPDIPTNPPDESSDESSSDNPTNPSDESSSDNSTKHDDDDEAPSSDENGETG</sequence>
<protein>
    <submittedName>
        <fullName evidence="1">10329_t:CDS:1</fullName>
    </submittedName>
</protein>
<gene>
    <name evidence="1" type="ORF">ACOLOM_LOCUS219</name>
</gene>
<organism evidence="1 2">
    <name type="scientific">Acaulospora colombiana</name>
    <dbReference type="NCBI Taxonomy" id="27376"/>
    <lineage>
        <taxon>Eukaryota</taxon>
        <taxon>Fungi</taxon>
        <taxon>Fungi incertae sedis</taxon>
        <taxon>Mucoromycota</taxon>
        <taxon>Glomeromycotina</taxon>
        <taxon>Glomeromycetes</taxon>
        <taxon>Diversisporales</taxon>
        <taxon>Acaulosporaceae</taxon>
        <taxon>Acaulospora</taxon>
    </lineage>
</organism>
<reference evidence="1" key="1">
    <citation type="submission" date="2021-06" db="EMBL/GenBank/DDBJ databases">
        <authorList>
            <person name="Kallberg Y."/>
            <person name="Tangrot J."/>
            <person name="Rosling A."/>
        </authorList>
    </citation>
    <scope>NUCLEOTIDE SEQUENCE</scope>
    <source>
        <strain evidence="1">CL356</strain>
    </source>
</reference>
<dbReference type="Proteomes" id="UP000789525">
    <property type="component" value="Unassembled WGS sequence"/>
</dbReference>
<keyword evidence="2" id="KW-1185">Reference proteome</keyword>
<comment type="caution">
    <text evidence="1">The sequence shown here is derived from an EMBL/GenBank/DDBJ whole genome shotgun (WGS) entry which is preliminary data.</text>
</comment>
<name>A0ACA9JX94_9GLOM</name>